<dbReference type="EMBL" id="JAOYEY010000048">
    <property type="protein sequence ID" value="MCV9887890.1"/>
    <property type="molecule type" value="Genomic_DNA"/>
</dbReference>
<organism evidence="15 16">
    <name type="scientific">Metabacillus halosaccharovorans</name>
    <dbReference type="NCBI Taxonomy" id="930124"/>
    <lineage>
        <taxon>Bacteria</taxon>
        <taxon>Bacillati</taxon>
        <taxon>Bacillota</taxon>
        <taxon>Bacilli</taxon>
        <taxon>Bacillales</taxon>
        <taxon>Bacillaceae</taxon>
        <taxon>Metabacillus</taxon>
    </lineage>
</organism>
<evidence type="ECO:0000256" key="4">
    <source>
        <dbReference type="ARBA" id="ARBA00022475"/>
    </source>
</evidence>
<dbReference type="Proteomes" id="UP001526147">
    <property type="component" value="Unassembled WGS sequence"/>
</dbReference>
<dbReference type="SUPFAM" id="SSF158472">
    <property type="entry name" value="HAMP domain-like"/>
    <property type="match status" value="1"/>
</dbReference>
<evidence type="ECO:0000256" key="7">
    <source>
        <dbReference type="ARBA" id="ARBA00022741"/>
    </source>
</evidence>
<dbReference type="PROSITE" id="PS50109">
    <property type="entry name" value="HIS_KIN"/>
    <property type="match status" value="1"/>
</dbReference>
<dbReference type="InterPro" id="IPR010559">
    <property type="entry name" value="Sig_transdc_His_kin_internal"/>
</dbReference>
<dbReference type="PANTHER" id="PTHR34220">
    <property type="entry name" value="SENSOR HISTIDINE KINASE YPDA"/>
    <property type="match status" value="1"/>
</dbReference>
<feature type="domain" description="HAMP" evidence="14">
    <location>
        <begin position="307"/>
        <end position="359"/>
    </location>
</feature>
<comment type="subcellular location">
    <subcellularLocation>
        <location evidence="2">Cell membrane</location>
        <topology evidence="2">Multi-pass membrane protein</topology>
    </subcellularLocation>
</comment>
<keyword evidence="9" id="KW-0067">ATP-binding</keyword>
<evidence type="ECO:0000256" key="11">
    <source>
        <dbReference type="ARBA" id="ARBA00023136"/>
    </source>
</evidence>
<dbReference type="SMART" id="SM00304">
    <property type="entry name" value="HAMP"/>
    <property type="match status" value="1"/>
</dbReference>
<dbReference type="InterPro" id="IPR003594">
    <property type="entry name" value="HATPase_dom"/>
</dbReference>
<dbReference type="GO" id="GO:0016301">
    <property type="term" value="F:kinase activity"/>
    <property type="evidence" value="ECO:0007669"/>
    <property type="project" value="UniProtKB-KW"/>
</dbReference>
<evidence type="ECO:0000256" key="6">
    <source>
        <dbReference type="ARBA" id="ARBA00022679"/>
    </source>
</evidence>
<dbReference type="RefSeq" id="WP_264144109.1">
    <property type="nucleotide sequence ID" value="NZ_JAOYEY010000048.1"/>
</dbReference>
<gene>
    <name evidence="15" type="ORF">OIH86_19785</name>
</gene>
<keyword evidence="12" id="KW-0812">Transmembrane</keyword>
<evidence type="ECO:0000313" key="15">
    <source>
        <dbReference type="EMBL" id="MCV9887890.1"/>
    </source>
</evidence>
<evidence type="ECO:0000256" key="8">
    <source>
        <dbReference type="ARBA" id="ARBA00022777"/>
    </source>
</evidence>
<keyword evidence="8 15" id="KW-0418">Kinase</keyword>
<dbReference type="PROSITE" id="PS50885">
    <property type="entry name" value="HAMP"/>
    <property type="match status" value="1"/>
</dbReference>
<feature type="transmembrane region" description="Helical" evidence="12">
    <location>
        <begin position="285"/>
        <end position="305"/>
    </location>
</feature>
<feature type="domain" description="Histidine kinase" evidence="13">
    <location>
        <begin position="462"/>
        <end position="570"/>
    </location>
</feature>
<dbReference type="Pfam" id="PF00672">
    <property type="entry name" value="HAMP"/>
    <property type="match status" value="1"/>
</dbReference>
<evidence type="ECO:0000256" key="2">
    <source>
        <dbReference type="ARBA" id="ARBA00004651"/>
    </source>
</evidence>
<dbReference type="PANTHER" id="PTHR34220:SF7">
    <property type="entry name" value="SENSOR HISTIDINE KINASE YPDA"/>
    <property type="match status" value="1"/>
</dbReference>
<dbReference type="Gene3D" id="3.30.565.10">
    <property type="entry name" value="Histidine kinase-like ATPase, C-terminal domain"/>
    <property type="match status" value="1"/>
</dbReference>
<dbReference type="Gene3D" id="6.10.340.10">
    <property type="match status" value="1"/>
</dbReference>
<evidence type="ECO:0000259" key="14">
    <source>
        <dbReference type="PROSITE" id="PS50885"/>
    </source>
</evidence>
<keyword evidence="5" id="KW-0597">Phosphoprotein</keyword>
<dbReference type="InterPro" id="IPR050640">
    <property type="entry name" value="Bact_2-comp_sensor_kinase"/>
</dbReference>
<evidence type="ECO:0000256" key="9">
    <source>
        <dbReference type="ARBA" id="ARBA00022840"/>
    </source>
</evidence>
<comment type="caution">
    <text evidence="15">The sequence shown here is derived from an EMBL/GenBank/DDBJ whole genome shotgun (WGS) entry which is preliminary data.</text>
</comment>
<keyword evidence="7" id="KW-0547">Nucleotide-binding</keyword>
<keyword evidence="6" id="KW-0808">Transferase</keyword>
<keyword evidence="4" id="KW-1003">Cell membrane</keyword>
<evidence type="ECO:0000313" key="16">
    <source>
        <dbReference type="Proteomes" id="UP001526147"/>
    </source>
</evidence>
<evidence type="ECO:0000256" key="3">
    <source>
        <dbReference type="ARBA" id="ARBA00012438"/>
    </source>
</evidence>
<dbReference type="InterPro" id="IPR003660">
    <property type="entry name" value="HAMP_dom"/>
</dbReference>
<dbReference type="SUPFAM" id="SSF55874">
    <property type="entry name" value="ATPase domain of HSP90 chaperone/DNA topoisomerase II/histidine kinase"/>
    <property type="match status" value="1"/>
</dbReference>
<name>A0ABT3DLF3_9BACI</name>
<accession>A0ABT3DLF3</accession>
<protein>
    <recommendedName>
        <fullName evidence="3">histidine kinase</fullName>
        <ecNumber evidence="3">2.7.13.3</ecNumber>
    </recommendedName>
</protein>
<comment type="catalytic activity">
    <reaction evidence="1">
        <text>ATP + protein L-histidine = ADP + protein N-phospho-L-histidine.</text>
        <dbReference type="EC" id="2.7.13.3"/>
    </reaction>
</comment>
<keyword evidence="11 12" id="KW-0472">Membrane</keyword>
<evidence type="ECO:0000256" key="1">
    <source>
        <dbReference type="ARBA" id="ARBA00000085"/>
    </source>
</evidence>
<keyword evidence="10" id="KW-0902">Two-component regulatory system</keyword>
<proteinExistence type="predicted"/>
<dbReference type="SMART" id="SM00387">
    <property type="entry name" value="HATPase_c"/>
    <property type="match status" value="1"/>
</dbReference>
<keyword evidence="12" id="KW-1133">Transmembrane helix</keyword>
<evidence type="ECO:0000256" key="5">
    <source>
        <dbReference type="ARBA" id="ARBA00022553"/>
    </source>
</evidence>
<sequence>MMHNINKWFKNLKFRNKILFICLLSGLLPVITLGSFWYNQVQHLFITRENEVLDESLNQAISSLDYKVNTYFDAMNHIVWNEDVKRGVTSTYDNNYEMFLFYHYTLDPLLSTSKFLQTDINRITIYSNNKMHSHGESLRPLTDIKQYSWFESISETSTPTLIVSAKEKSFEVASQLFDRHHNTTNIVYMDIDYENVFESMSTLYEDNYGLIILDEHDKPVFQINQFSETNMSYALTENELLKQVREDTLKEHYIYKKAELTPYNWTAYLYRPYGTVSASSFGLELTFFIVVLSSILILFLSIYFLSKVVVRPLIMLSKNMEQVEKGDLVVTVTNTASDEIGHLIQKFGNMVHKLNTMINEVYKSKIARQKYEMKALQAQINPHFFYNSLSLINSKAIMADQEDISQMAQYLSTFYRTTLNQGKHTISIKDELKNTTSYIQIQRMMHSDSFEVHCEVEKDILDYTMINLLLQPLVENAINHGIDHKVTPGKGILTISGKQTEDHLIFTVSDNGCGIEPEKLETILTNKTKGYGVRNVHHRVQLSYGQEFGLAYQSEVNKGTTVTLTIPKRR</sequence>
<dbReference type="EC" id="2.7.13.3" evidence="3"/>
<dbReference type="Pfam" id="PF06580">
    <property type="entry name" value="His_kinase"/>
    <property type="match status" value="1"/>
</dbReference>
<dbReference type="CDD" id="cd06225">
    <property type="entry name" value="HAMP"/>
    <property type="match status" value="1"/>
</dbReference>
<evidence type="ECO:0000256" key="10">
    <source>
        <dbReference type="ARBA" id="ARBA00023012"/>
    </source>
</evidence>
<keyword evidence="16" id="KW-1185">Reference proteome</keyword>
<dbReference type="InterPro" id="IPR005467">
    <property type="entry name" value="His_kinase_dom"/>
</dbReference>
<dbReference type="InterPro" id="IPR036890">
    <property type="entry name" value="HATPase_C_sf"/>
</dbReference>
<evidence type="ECO:0000256" key="12">
    <source>
        <dbReference type="SAM" id="Phobius"/>
    </source>
</evidence>
<reference evidence="15 16" key="1">
    <citation type="submission" date="2022-10" db="EMBL/GenBank/DDBJ databases">
        <title>Draft genome assembly of moderately radiation resistant bacterium Metabacillus halosaccharovorans.</title>
        <authorList>
            <person name="Pal S."/>
            <person name="Gopinathan A."/>
        </authorList>
    </citation>
    <scope>NUCLEOTIDE SEQUENCE [LARGE SCALE GENOMIC DNA]</scope>
    <source>
        <strain evidence="15 16">VITHBRA001</strain>
    </source>
</reference>
<evidence type="ECO:0000259" key="13">
    <source>
        <dbReference type="PROSITE" id="PS50109"/>
    </source>
</evidence>
<dbReference type="Pfam" id="PF02518">
    <property type="entry name" value="HATPase_c"/>
    <property type="match status" value="1"/>
</dbReference>